<organism evidence="4 5">
    <name type="scientific">Taxus chinensis</name>
    <name type="common">Chinese yew</name>
    <name type="synonym">Taxus wallichiana var. chinensis</name>
    <dbReference type="NCBI Taxonomy" id="29808"/>
    <lineage>
        <taxon>Eukaryota</taxon>
        <taxon>Viridiplantae</taxon>
        <taxon>Streptophyta</taxon>
        <taxon>Embryophyta</taxon>
        <taxon>Tracheophyta</taxon>
        <taxon>Spermatophyta</taxon>
        <taxon>Pinopsida</taxon>
        <taxon>Pinidae</taxon>
        <taxon>Conifers II</taxon>
        <taxon>Cupressales</taxon>
        <taxon>Taxaceae</taxon>
        <taxon>Taxus</taxon>
    </lineage>
</organism>
<comment type="caution">
    <text evidence="4">The sequence shown here is derived from an EMBL/GenBank/DDBJ whole genome shotgun (WGS) entry which is preliminary data.</text>
</comment>
<dbReference type="PROSITE" id="PS51222">
    <property type="entry name" value="DCD"/>
    <property type="match status" value="1"/>
</dbReference>
<dbReference type="PANTHER" id="PTHR46444">
    <property type="entry name" value="DCD (DEVELOPMENT AND CELL DEATH) DOMAIN PROTEIN-RELATED"/>
    <property type="match status" value="1"/>
</dbReference>
<evidence type="ECO:0000256" key="2">
    <source>
        <dbReference type="SAM" id="MobiDB-lite"/>
    </source>
</evidence>
<feature type="compositionally biased region" description="Basic and acidic residues" evidence="2">
    <location>
        <begin position="58"/>
        <end position="70"/>
    </location>
</feature>
<keyword evidence="1" id="KW-0175">Coiled coil</keyword>
<dbReference type="PANTHER" id="PTHR46444:SF19">
    <property type="entry name" value="OS02G0745600 PROTEIN"/>
    <property type="match status" value="1"/>
</dbReference>
<name>A0AA38GVV3_TAXCH</name>
<dbReference type="InterPro" id="IPR013989">
    <property type="entry name" value="Dev_and_cell_death_domain"/>
</dbReference>
<evidence type="ECO:0000259" key="3">
    <source>
        <dbReference type="PROSITE" id="PS51222"/>
    </source>
</evidence>
<dbReference type="Proteomes" id="UP000824469">
    <property type="component" value="Unassembled WGS sequence"/>
</dbReference>
<protein>
    <recommendedName>
        <fullName evidence="3">DCD domain-containing protein</fullName>
    </recommendedName>
</protein>
<sequence>MGKGKNKKRSRNDQQTPGGGDKNTVTPSTGEVKVVKKETEAEVPAVTPTTKNPNQNIKKNEVQPGKEDANGKDKLAGLIFMCNSKTKQDCFRYRVFGLPQSKKELVERVKPGMKLFLFDFDLRMMYGIYKASSTGGLNLEPDAFKGGKFIAQVRFRIHKDCLPLAEDVFKKAIKDNYDGRNKFKFELNPQQVKKLSELFRPVRLDARGPVEIAPLVESRPPVDLHLARELHRGRVPLQPEYGFIGGDIREELRREEYMREELRREELRREELRREEILREEMRREEIRREELLLMERERELLRYREEAARRMAHADYFPQAPLSGYGPDSGIPERDLLRYGSSRDLAPLSKTDQYLGIQATDPYVSAYQKQLSGEQLSAGVAVPELDYQNRGDPNLDSVYRQRLRLAEAPAESYYSDPLLQRDTLRRADLGPSVSGGAPYAGAMSGLSSLYRLT</sequence>
<feature type="domain" description="DCD" evidence="3">
    <location>
        <begin position="73"/>
        <end position="201"/>
    </location>
</feature>
<proteinExistence type="predicted"/>
<gene>
    <name evidence="4" type="ORF">KI387_001296</name>
</gene>
<evidence type="ECO:0000313" key="5">
    <source>
        <dbReference type="Proteomes" id="UP000824469"/>
    </source>
</evidence>
<feature type="region of interest" description="Disordered" evidence="2">
    <location>
        <begin position="1"/>
        <end position="70"/>
    </location>
</feature>
<dbReference type="SMART" id="SM00767">
    <property type="entry name" value="DCD"/>
    <property type="match status" value="1"/>
</dbReference>
<evidence type="ECO:0000256" key="1">
    <source>
        <dbReference type="SAM" id="Coils"/>
    </source>
</evidence>
<keyword evidence="5" id="KW-1185">Reference proteome</keyword>
<dbReference type="AlphaFoldDB" id="A0AA38GVV3"/>
<evidence type="ECO:0000313" key="4">
    <source>
        <dbReference type="EMBL" id="KAH9329188.1"/>
    </source>
</evidence>
<reference evidence="4 5" key="1">
    <citation type="journal article" date="2021" name="Nat. Plants">
        <title>The Taxus genome provides insights into paclitaxel biosynthesis.</title>
        <authorList>
            <person name="Xiong X."/>
            <person name="Gou J."/>
            <person name="Liao Q."/>
            <person name="Li Y."/>
            <person name="Zhou Q."/>
            <person name="Bi G."/>
            <person name="Li C."/>
            <person name="Du R."/>
            <person name="Wang X."/>
            <person name="Sun T."/>
            <person name="Guo L."/>
            <person name="Liang H."/>
            <person name="Lu P."/>
            <person name="Wu Y."/>
            <person name="Zhang Z."/>
            <person name="Ro D.K."/>
            <person name="Shang Y."/>
            <person name="Huang S."/>
            <person name="Yan J."/>
        </authorList>
    </citation>
    <scope>NUCLEOTIDE SEQUENCE [LARGE SCALE GENOMIC DNA]</scope>
    <source>
        <strain evidence="4">Ta-2019</strain>
    </source>
</reference>
<dbReference type="OMA" id="RMAHADY"/>
<feature type="coiled-coil region" evidence="1">
    <location>
        <begin position="255"/>
        <end position="307"/>
    </location>
</feature>
<feature type="compositionally biased region" description="Polar residues" evidence="2">
    <location>
        <begin position="47"/>
        <end position="57"/>
    </location>
</feature>
<dbReference type="Pfam" id="PF10539">
    <property type="entry name" value="Dev_Cell_Death"/>
    <property type="match status" value="1"/>
</dbReference>
<accession>A0AA38GVV3</accession>
<feature type="compositionally biased region" description="Basic residues" evidence="2">
    <location>
        <begin position="1"/>
        <end position="10"/>
    </location>
</feature>
<dbReference type="EMBL" id="JAHRHJ020000001">
    <property type="protein sequence ID" value="KAH9329188.1"/>
    <property type="molecule type" value="Genomic_DNA"/>
</dbReference>